<evidence type="ECO:0000256" key="6">
    <source>
        <dbReference type="ARBA" id="ARBA00023136"/>
    </source>
</evidence>
<name>A0A396SD30_9BACL</name>
<evidence type="ECO:0000313" key="10">
    <source>
        <dbReference type="Proteomes" id="UP000265692"/>
    </source>
</evidence>
<proteinExistence type="inferred from homology"/>
<comment type="caution">
    <text evidence="9">The sequence shown here is derived from an EMBL/GenBank/DDBJ whole genome shotgun (WGS) entry which is preliminary data.</text>
</comment>
<keyword evidence="5 7" id="KW-1133">Transmembrane helix</keyword>
<sequence>MVKELPTPLKRTDPNEQIKTNTSKVYLFTKRLIDILLSILGLTFLLPLMILVAFLIKFEDPKGKVIFKQIRVGKCGKPFYMYKFRSMVADAEELKVLLLEKNESTGPIFKMKNDPRVTKIGKIIRKTSFDELPQLLNVLKGEMSLVGPRPPLPQEVEQYTTYQMQRLMVQPGLTCYWQVNGRSNIRFEEWVELDIEYIRNRNLWVDLKLILKTIFVLWGSKGAY</sequence>
<comment type="similarity">
    <text evidence="2">Belongs to the bacterial sugar transferase family.</text>
</comment>
<dbReference type="RefSeq" id="WP_118874542.1">
    <property type="nucleotide sequence ID" value="NZ_QWEI01000001.1"/>
</dbReference>
<dbReference type="GO" id="GO:0016020">
    <property type="term" value="C:membrane"/>
    <property type="evidence" value="ECO:0007669"/>
    <property type="project" value="UniProtKB-SubCell"/>
</dbReference>
<feature type="domain" description="Bacterial sugar transferase" evidence="8">
    <location>
        <begin position="30"/>
        <end position="217"/>
    </location>
</feature>
<evidence type="ECO:0000256" key="7">
    <source>
        <dbReference type="SAM" id="Phobius"/>
    </source>
</evidence>
<dbReference type="OrthoDB" id="9808602at2"/>
<evidence type="ECO:0000256" key="5">
    <source>
        <dbReference type="ARBA" id="ARBA00022989"/>
    </source>
</evidence>
<dbReference type="NCBIfam" id="TIGR03025">
    <property type="entry name" value="EPS_sugtrans"/>
    <property type="match status" value="1"/>
</dbReference>
<evidence type="ECO:0000256" key="4">
    <source>
        <dbReference type="ARBA" id="ARBA00022692"/>
    </source>
</evidence>
<dbReference type="Proteomes" id="UP000265692">
    <property type="component" value="Unassembled WGS sequence"/>
</dbReference>
<dbReference type="InterPro" id="IPR017475">
    <property type="entry name" value="EPS_sugar_tfrase"/>
</dbReference>
<evidence type="ECO:0000256" key="3">
    <source>
        <dbReference type="ARBA" id="ARBA00022679"/>
    </source>
</evidence>
<evidence type="ECO:0000259" key="8">
    <source>
        <dbReference type="Pfam" id="PF02397"/>
    </source>
</evidence>
<keyword evidence="6 7" id="KW-0472">Membrane</keyword>
<keyword evidence="10" id="KW-1185">Reference proteome</keyword>
<dbReference type="AlphaFoldDB" id="A0A396SD30"/>
<dbReference type="GO" id="GO:0016780">
    <property type="term" value="F:phosphotransferase activity, for other substituted phosphate groups"/>
    <property type="evidence" value="ECO:0007669"/>
    <property type="project" value="TreeGrafter"/>
</dbReference>
<dbReference type="PANTHER" id="PTHR30576:SF10">
    <property type="entry name" value="SLL5057 PROTEIN"/>
    <property type="match status" value="1"/>
</dbReference>
<evidence type="ECO:0000256" key="1">
    <source>
        <dbReference type="ARBA" id="ARBA00004141"/>
    </source>
</evidence>
<evidence type="ECO:0000256" key="2">
    <source>
        <dbReference type="ARBA" id="ARBA00006464"/>
    </source>
</evidence>
<keyword evidence="3 9" id="KW-0808">Transferase</keyword>
<dbReference type="Pfam" id="PF02397">
    <property type="entry name" value="Bac_transf"/>
    <property type="match status" value="1"/>
</dbReference>
<protein>
    <submittedName>
        <fullName evidence="9">Sugar transferase</fullName>
    </submittedName>
</protein>
<gene>
    <name evidence="9" type="ORF">D1B33_01405</name>
</gene>
<comment type="subcellular location">
    <subcellularLocation>
        <location evidence="1">Membrane</location>
        <topology evidence="1">Multi-pass membrane protein</topology>
    </subcellularLocation>
</comment>
<dbReference type="PANTHER" id="PTHR30576">
    <property type="entry name" value="COLANIC BIOSYNTHESIS UDP-GLUCOSE LIPID CARRIER TRANSFERASE"/>
    <property type="match status" value="1"/>
</dbReference>
<organism evidence="9 10">
    <name type="scientific">Ureibacillus yapensis</name>
    <dbReference type="NCBI Taxonomy" id="2304605"/>
    <lineage>
        <taxon>Bacteria</taxon>
        <taxon>Bacillati</taxon>
        <taxon>Bacillota</taxon>
        <taxon>Bacilli</taxon>
        <taxon>Bacillales</taxon>
        <taxon>Caryophanaceae</taxon>
        <taxon>Ureibacillus</taxon>
    </lineage>
</organism>
<accession>A0A396SD30</accession>
<evidence type="ECO:0000313" key="9">
    <source>
        <dbReference type="EMBL" id="RHW39530.1"/>
    </source>
</evidence>
<reference evidence="9 10" key="1">
    <citation type="submission" date="2018-08" db="EMBL/GenBank/DDBJ databases">
        <title>Lysinibacillus sp. YLB-03 draft genome sequence.</title>
        <authorList>
            <person name="Yu L."/>
        </authorList>
    </citation>
    <scope>NUCLEOTIDE SEQUENCE [LARGE SCALE GENOMIC DNA]</scope>
    <source>
        <strain evidence="9 10">YLB-03</strain>
    </source>
</reference>
<dbReference type="EMBL" id="QWEI01000001">
    <property type="protein sequence ID" value="RHW39530.1"/>
    <property type="molecule type" value="Genomic_DNA"/>
</dbReference>
<keyword evidence="4 7" id="KW-0812">Transmembrane</keyword>
<feature type="transmembrane region" description="Helical" evidence="7">
    <location>
        <begin position="35"/>
        <end position="56"/>
    </location>
</feature>
<dbReference type="InterPro" id="IPR003362">
    <property type="entry name" value="Bact_transf"/>
</dbReference>